<protein>
    <submittedName>
        <fullName evidence="1">Uncharacterized protein</fullName>
    </submittedName>
</protein>
<sequence>MFRLISVSAPSSSYVLLGGPKGKEVVGPLSSLGPQGSSYILAFPGLGYIKLEDVGPNTSGPGDWAVKVSGSTNGDWTYGGEGLAAVSVDASGNYSITGGAKGISGKITYW</sequence>
<dbReference type="OrthoDB" id="2897728at2759"/>
<reference evidence="1 2" key="1">
    <citation type="journal article" date="2020" name="ISME J.">
        <title>Uncovering the hidden diversity of litter-decomposition mechanisms in mushroom-forming fungi.</title>
        <authorList>
            <person name="Floudas D."/>
            <person name="Bentzer J."/>
            <person name="Ahren D."/>
            <person name="Johansson T."/>
            <person name="Persson P."/>
            <person name="Tunlid A."/>
        </authorList>
    </citation>
    <scope>NUCLEOTIDE SEQUENCE [LARGE SCALE GENOMIC DNA]</scope>
    <source>
        <strain evidence="1 2">CBS 661.87</strain>
    </source>
</reference>
<dbReference type="EMBL" id="JAACJP010000014">
    <property type="protein sequence ID" value="KAF5380199.1"/>
    <property type="molecule type" value="Genomic_DNA"/>
</dbReference>
<organism evidence="1 2">
    <name type="scientific">Tricholomella constricta</name>
    <dbReference type="NCBI Taxonomy" id="117010"/>
    <lineage>
        <taxon>Eukaryota</taxon>
        <taxon>Fungi</taxon>
        <taxon>Dikarya</taxon>
        <taxon>Basidiomycota</taxon>
        <taxon>Agaricomycotina</taxon>
        <taxon>Agaricomycetes</taxon>
        <taxon>Agaricomycetidae</taxon>
        <taxon>Agaricales</taxon>
        <taxon>Tricholomatineae</taxon>
        <taxon>Lyophyllaceae</taxon>
        <taxon>Tricholomella</taxon>
    </lineage>
</organism>
<proteinExistence type="predicted"/>
<dbReference type="AlphaFoldDB" id="A0A8H5M4A9"/>
<accession>A0A8H5M4A9</accession>
<dbReference type="Proteomes" id="UP000565441">
    <property type="component" value="Unassembled WGS sequence"/>
</dbReference>
<comment type="caution">
    <text evidence="1">The sequence shown here is derived from an EMBL/GenBank/DDBJ whole genome shotgun (WGS) entry which is preliminary data.</text>
</comment>
<evidence type="ECO:0000313" key="2">
    <source>
        <dbReference type="Proteomes" id="UP000565441"/>
    </source>
</evidence>
<keyword evidence="2" id="KW-1185">Reference proteome</keyword>
<gene>
    <name evidence="1" type="ORF">D9615_006168</name>
</gene>
<name>A0A8H5M4A9_9AGAR</name>
<evidence type="ECO:0000313" key="1">
    <source>
        <dbReference type="EMBL" id="KAF5380199.1"/>
    </source>
</evidence>